<gene>
    <name evidence="1 3" type="primary">bioD</name>
    <name evidence="3" type="ORF">RYX45_12675</name>
</gene>
<keyword evidence="1" id="KW-0963">Cytoplasm</keyword>
<reference evidence="3" key="1">
    <citation type="submission" date="2023-10" db="EMBL/GenBank/DDBJ databases">
        <title>Screening of Alkalihalophilus pseudofirmusBZ-TG-HK211 and Its Alleviation of Salt Stress on Rapeseed Growth.</title>
        <authorList>
            <person name="Zhao B."/>
            <person name="Guo T."/>
        </authorList>
    </citation>
    <scope>NUCLEOTIDE SEQUENCE</scope>
    <source>
        <strain evidence="3">BZ-TG-HK211</strain>
    </source>
</reference>
<keyword evidence="1 3" id="KW-0436">Ligase</keyword>
<feature type="coiled-coil region" evidence="2">
    <location>
        <begin position="81"/>
        <end position="108"/>
    </location>
</feature>
<dbReference type="GO" id="GO:0000287">
    <property type="term" value="F:magnesium ion binding"/>
    <property type="evidence" value="ECO:0007669"/>
    <property type="project" value="UniProtKB-UniRule"/>
</dbReference>
<feature type="binding site" evidence="1">
    <location>
        <position position="41"/>
    </location>
    <ligand>
        <name>substrate</name>
    </ligand>
</feature>
<dbReference type="GO" id="GO:0009102">
    <property type="term" value="P:biotin biosynthetic process"/>
    <property type="evidence" value="ECO:0007669"/>
    <property type="project" value="UniProtKB-UniRule"/>
</dbReference>
<feature type="binding site" evidence="1">
    <location>
        <begin position="169"/>
        <end position="170"/>
    </location>
    <ligand>
        <name>ATP</name>
        <dbReference type="ChEBI" id="CHEBI:30616"/>
    </ligand>
</feature>
<dbReference type="Proteomes" id="UP001285636">
    <property type="component" value="Unassembled WGS sequence"/>
</dbReference>
<dbReference type="HAMAP" id="MF_00336">
    <property type="entry name" value="BioD"/>
    <property type="match status" value="1"/>
</dbReference>
<feature type="binding site" evidence="1">
    <location>
        <position position="108"/>
    </location>
    <ligand>
        <name>Mg(2+)</name>
        <dbReference type="ChEBI" id="CHEBI:18420"/>
    </ligand>
</feature>
<comment type="pathway">
    <text evidence="1">Cofactor biosynthesis; biotin biosynthesis; biotin from 7,8-diaminononanoate: step 1/2.</text>
</comment>
<feature type="binding site" evidence="1">
    <location>
        <begin position="12"/>
        <end position="17"/>
    </location>
    <ligand>
        <name>ATP</name>
        <dbReference type="ChEBI" id="CHEBI:30616"/>
    </ligand>
</feature>
<evidence type="ECO:0000313" key="4">
    <source>
        <dbReference type="Proteomes" id="UP001285636"/>
    </source>
</evidence>
<comment type="subunit">
    <text evidence="1">Homodimer.</text>
</comment>
<dbReference type="Pfam" id="PF13500">
    <property type="entry name" value="AAA_26"/>
    <property type="match status" value="1"/>
</dbReference>
<feature type="active site" evidence="1">
    <location>
        <position position="37"/>
    </location>
</feature>
<comment type="cofactor">
    <cofactor evidence="1">
        <name>Mg(2+)</name>
        <dbReference type="ChEBI" id="CHEBI:18420"/>
    </cofactor>
</comment>
<keyword evidence="2" id="KW-0175">Coiled coil</keyword>
<feature type="binding site" evidence="1">
    <location>
        <position position="49"/>
    </location>
    <ligand>
        <name>Mg(2+)</name>
        <dbReference type="ChEBI" id="CHEBI:18420"/>
    </ligand>
</feature>
<dbReference type="GO" id="GO:0005829">
    <property type="term" value="C:cytosol"/>
    <property type="evidence" value="ECO:0007669"/>
    <property type="project" value="TreeGrafter"/>
</dbReference>
<sequence length="240" mass="26108">MAGIFITGNDTDVGKTVACAYVVRALRQAGINAVAYKPVQTGIETDQADMEFYKQVAGNAAAAQTTYTYKVPCSPHLAAELENSAIGIEQIINQIRQLEKEYDLVVVEGAGGLVVPLSSDGTTMTTLIQQIGFPVLVVAKSKVGVLNHTALTIHYARSKGIKVNGIILNECGNKLDPIEEDNKRMLEEMNDTSIIVKLPVFEPAALIEQLQQMADSVLNERLLQACEVHKNGKRYAYSKK</sequence>
<protein>
    <recommendedName>
        <fullName evidence="1">ATP-dependent dethiobiotin synthetase BioD</fullName>
        <ecNumber evidence="1">6.3.3.3</ecNumber>
    </recommendedName>
    <alternativeName>
        <fullName evidence="1">DTB synthetase</fullName>
        <shortName evidence="1">DTBS</shortName>
    </alternativeName>
    <alternativeName>
        <fullName evidence="1">Dethiobiotin synthase</fullName>
    </alternativeName>
</protein>
<dbReference type="AlphaFoldDB" id="A0AAJ2U3K7"/>
<evidence type="ECO:0000256" key="1">
    <source>
        <dbReference type="HAMAP-Rule" id="MF_00336"/>
    </source>
</evidence>
<comment type="caution">
    <text evidence="3">The sequence shown here is derived from an EMBL/GenBank/DDBJ whole genome shotgun (WGS) entry which is preliminary data.</text>
</comment>
<dbReference type="PIRSF" id="PIRSF006755">
    <property type="entry name" value="DTB_synth"/>
    <property type="match status" value="1"/>
</dbReference>
<dbReference type="InterPro" id="IPR004472">
    <property type="entry name" value="DTB_synth_BioD"/>
</dbReference>
<feature type="binding site" evidence="1">
    <location>
        <begin position="108"/>
        <end position="111"/>
    </location>
    <ligand>
        <name>ATP</name>
        <dbReference type="ChEBI" id="CHEBI:30616"/>
    </ligand>
</feature>
<organism evidence="3 4">
    <name type="scientific">Alkalihalophilus pseudofirmus</name>
    <name type="common">Bacillus pseudofirmus</name>
    <dbReference type="NCBI Taxonomy" id="79885"/>
    <lineage>
        <taxon>Bacteria</taxon>
        <taxon>Bacillati</taxon>
        <taxon>Bacillota</taxon>
        <taxon>Bacilli</taxon>
        <taxon>Bacillales</taxon>
        <taxon>Bacillaceae</taxon>
        <taxon>Alkalihalophilus</taxon>
    </lineage>
</organism>
<dbReference type="PANTHER" id="PTHR43210:SF5">
    <property type="entry name" value="DETHIOBIOTIN SYNTHETASE"/>
    <property type="match status" value="1"/>
</dbReference>
<keyword evidence="1" id="KW-0067">ATP-binding</keyword>
<evidence type="ECO:0000313" key="3">
    <source>
        <dbReference type="EMBL" id="MDV2886037.1"/>
    </source>
</evidence>
<evidence type="ECO:0000256" key="2">
    <source>
        <dbReference type="SAM" id="Coils"/>
    </source>
</evidence>
<dbReference type="RefSeq" id="WP_323466930.1">
    <property type="nucleotide sequence ID" value="NZ_CP144224.1"/>
</dbReference>
<dbReference type="NCBIfam" id="TIGR00347">
    <property type="entry name" value="bioD"/>
    <property type="match status" value="1"/>
</dbReference>
<proteinExistence type="inferred from homology"/>
<dbReference type="GO" id="GO:0005524">
    <property type="term" value="F:ATP binding"/>
    <property type="evidence" value="ECO:0007669"/>
    <property type="project" value="UniProtKB-UniRule"/>
</dbReference>
<dbReference type="Gene3D" id="3.40.50.300">
    <property type="entry name" value="P-loop containing nucleotide triphosphate hydrolases"/>
    <property type="match status" value="1"/>
</dbReference>
<dbReference type="EC" id="6.3.3.3" evidence="1"/>
<comment type="similarity">
    <text evidence="1">Belongs to the dethiobiotin synthetase family.</text>
</comment>
<dbReference type="GO" id="GO:0004141">
    <property type="term" value="F:dethiobiotin synthase activity"/>
    <property type="evidence" value="ECO:0007669"/>
    <property type="project" value="UniProtKB-UniRule"/>
</dbReference>
<keyword evidence="1" id="KW-0547">Nucleotide-binding</keyword>
<dbReference type="InterPro" id="IPR027417">
    <property type="entry name" value="P-loop_NTPase"/>
</dbReference>
<comment type="catalytic activity">
    <reaction evidence="1">
        <text>(7R,8S)-7,8-diammoniononanoate + CO2 + ATP = (4R,5S)-dethiobiotin + ADP + phosphate + 3 H(+)</text>
        <dbReference type="Rhea" id="RHEA:15805"/>
        <dbReference type="ChEBI" id="CHEBI:15378"/>
        <dbReference type="ChEBI" id="CHEBI:16526"/>
        <dbReference type="ChEBI" id="CHEBI:30616"/>
        <dbReference type="ChEBI" id="CHEBI:43474"/>
        <dbReference type="ChEBI" id="CHEBI:149469"/>
        <dbReference type="ChEBI" id="CHEBI:149473"/>
        <dbReference type="ChEBI" id="CHEBI:456216"/>
        <dbReference type="EC" id="6.3.3.3"/>
    </reaction>
</comment>
<feature type="binding site" evidence="1">
    <location>
        <position position="49"/>
    </location>
    <ligand>
        <name>ATP</name>
        <dbReference type="ChEBI" id="CHEBI:30616"/>
    </ligand>
</feature>
<comment type="function">
    <text evidence="1">Catalyzes a mechanistically unusual reaction, the ATP-dependent insertion of CO2 between the N7 and N8 nitrogen atoms of 7,8-diaminopelargonic acid (DAPA, also called 7,8-diammoniononanoate) to form a ureido ring.</text>
</comment>
<dbReference type="SUPFAM" id="SSF52540">
    <property type="entry name" value="P-loop containing nucleoside triphosphate hydrolases"/>
    <property type="match status" value="1"/>
</dbReference>
<keyword evidence="1" id="KW-0479">Metal-binding</keyword>
<comment type="subcellular location">
    <subcellularLocation>
        <location evidence="1">Cytoplasm</location>
    </subcellularLocation>
</comment>
<dbReference type="CDD" id="cd03109">
    <property type="entry name" value="DTBS"/>
    <property type="match status" value="1"/>
</dbReference>
<keyword evidence="1" id="KW-0460">Magnesium</keyword>
<comment type="caution">
    <text evidence="1">Lacks conserved residue(s) required for the propagation of feature annotation.</text>
</comment>
<dbReference type="PANTHER" id="PTHR43210">
    <property type="entry name" value="DETHIOBIOTIN SYNTHETASE"/>
    <property type="match status" value="1"/>
</dbReference>
<accession>A0AAJ2U3K7</accession>
<keyword evidence="1" id="KW-0093">Biotin biosynthesis</keyword>
<dbReference type="EMBL" id="JAWJAY010000002">
    <property type="protein sequence ID" value="MDV2886037.1"/>
    <property type="molecule type" value="Genomic_DNA"/>
</dbReference>
<name>A0AAJ2U3K7_ALKPS</name>
<feature type="binding site" evidence="1">
    <location>
        <position position="16"/>
    </location>
    <ligand>
        <name>Mg(2+)</name>
        <dbReference type="ChEBI" id="CHEBI:18420"/>
    </ligand>
</feature>